<evidence type="ECO:0000313" key="1">
    <source>
        <dbReference type="EMBL" id="MBB5722020.1"/>
    </source>
</evidence>
<comment type="caution">
    <text evidence="1">The sequence shown here is derived from an EMBL/GenBank/DDBJ whole genome shotgun (WGS) entry which is preliminary data.</text>
</comment>
<reference evidence="1 2" key="1">
    <citation type="submission" date="2020-08" db="EMBL/GenBank/DDBJ databases">
        <title>Genomic Encyclopedia of Type Strains, Phase IV (KMG-IV): sequencing the most valuable type-strain genomes for metagenomic binning, comparative biology and taxonomic classification.</title>
        <authorList>
            <person name="Goeker M."/>
        </authorList>
    </citation>
    <scope>NUCLEOTIDE SEQUENCE [LARGE SCALE GENOMIC DNA]</scope>
    <source>
        <strain evidence="1 2">DSM 101064</strain>
    </source>
</reference>
<sequence>MSASAVMAEVTTPQPGTQERGDILDAVRVMVGYDLGGPIEFTGVGLQIENGFGFVQATATRPGGLAINIDETPLVLRDGISPDFIDGTSVQAFITQAGGDWYVHAYAVGATDVWWIGDPYCTDYAAFLPEQAC</sequence>
<dbReference type="AlphaFoldDB" id="A0A7W9EZC9"/>
<proteinExistence type="predicted"/>
<gene>
    <name evidence="1" type="ORF">FHS72_001644</name>
</gene>
<accession>A0A7W9EZC9</accession>
<dbReference type="Proteomes" id="UP000535415">
    <property type="component" value="Unassembled WGS sequence"/>
</dbReference>
<dbReference type="EMBL" id="JACIJM010000004">
    <property type="protein sequence ID" value="MBB5722020.1"/>
    <property type="molecule type" value="Genomic_DNA"/>
</dbReference>
<protein>
    <submittedName>
        <fullName evidence="1">Uncharacterized protein</fullName>
    </submittedName>
</protein>
<dbReference type="RefSeq" id="WP_221235379.1">
    <property type="nucleotide sequence ID" value="NZ_JACIJM010000004.1"/>
</dbReference>
<name>A0A7W9EZC9_9RHOB</name>
<keyword evidence="2" id="KW-1185">Reference proteome</keyword>
<evidence type="ECO:0000313" key="2">
    <source>
        <dbReference type="Proteomes" id="UP000535415"/>
    </source>
</evidence>
<organism evidence="1 2">
    <name type="scientific">Yoonia ponticola</name>
    <dbReference type="NCBI Taxonomy" id="1524255"/>
    <lineage>
        <taxon>Bacteria</taxon>
        <taxon>Pseudomonadati</taxon>
        <taxon>Pseudomonadota</taxon>
        <taxon>Alphaproteobacteria</taxon>
        <taxon>Rhodobacterales</taxon>
        <taxon>Paracoccaceae</taxon>
        <taxon>Yoonia</taxon>
    </lineage>
</organism>